<comment type="caution">
    <text evidence="2">The sequence shown here is derived from an EMBL/GenBank/DDBJ whole genome shotgun (WGS) entry which is preliminary data.</text>
</comment>
<proteinExistence type="predicted"/>
<organism evidence="2 3">
    <name type="scientific">Croceitalea marina</name>
    <dbReference type="NCBI Taxonomy" id="1775166"/>
    <lineage>
        <taxon>Bacteria</taxon>
        <taxon>Pseudomonadati</taxon>
        <taxon>Bacteroidota</taxon>
        <taxon>Flavobacteriia</taxon>
        <taxon>Flavobacteriales</taxon>
        <taxon>Flavobacteriaceae</taxon>
        <taxon>Croceitalea</taxon>
    </lineage>
</organism>
<name>A0ABW5N2M9_9FLAO</name>
<keyword evidence="1" id="KW-0732">Signal</keyword>
<reference evidence="3" key="1">
    <citation type="journal article" date="2019" name="Int. J. Syst. Evol. Microbiol.">
        <title>The Global Catalogue of Microorganisms (GCM) 10K type strain sequencing project: providing services to taxonomists for standard genome sequencing and annotation.</title>
        <authorList>
            <consortium name="The Broad Institute Genomics Platform"/>
            <consortium name="The Broad Institute Genome Sequencing Center for Infectious Disease"/>
            <person name="Wu L."/>
            <person name="Ma J."/>
        </authorList>
    </citation>
    <scope>NUCLEOTIDE SEQUENCE [LARGE SCALE GENOMIC DNA]</scope>
    <source>
        <strain evidence="3">KCTC 52368</strain>
    </source>
</reference>
<feature type="chain" id="PRO_5046873638" evidence="1">
    <location>
        <begin position="19"/>
        <end position="191"/>
    </location>
</feature>
<keyword evidence="3" id="KW-1185">Reference proteome</keyword>
<dbReference type="EMBL" id="JBHULB010000083">
    <property type="protein sequence ID" value="MFD2589005.1"/>
    <property type="molecule type" value="Genomic_DNA"/>
</dbReference>
<feature type="signal peptide" evidence="1">
    <location>
        <begin position="1"/>
        <end position="18"/>
    </location>
</feature>
<evidence type="ECO:0000313" key="3">
    <source>
        <dbReference type="Proteomes" id="UP001597526"/>
    </source>
</evidence>
<evidence type="ECO:0000313" key="2">
    <source>
        <dbReference type="EMBL" id="MFD2589005.1"/>
    </source>
</evidence>
<sequence length="191" mass="21691">MKTNYLLLALSIPLFSLAQYDYEPSPENPFGAPNPEAPKELLDYAPLIGECDCKSQSRKQDQTWAEPIPMKWRFKYIMNGMAIQDETLKADGRHSGSIRQFIADSTKWYVHYYSAAAPTPTLGTWKGGKTKEGAIVLYKDQKAPNGTEGYSRLTFSNINEKGFKWIGEWVDTTESVAFPFWKIDCTNGKRE</sequence>
<dbReference type="Proteomes" id="UP001597526">
    <property type="component" value="Unassembled WGS sequence"/>
</dbReference>
<gene>
    <name evidence="2" type="ORF">ACFSQJ_18920</name>
</gene>
<protein>
    <submittedName>
        <fullName evidence="2">Uncharacterized protein</fullName>
    </submittedName>
</protein>
<evidence type="ECO:0000256" key="1">
    <source>
        <dbReference type="SAM" id="SignalP"/>
    </source>
</evidence>
<dbReference type="RefSeq" id="WP_377768485.1">
    <property type="nucleotide sequence ID" value="NZ_JBHULB010000083.1"/>
</dbReference>
<accession>A0ABW5N2M9</accession>